<feature type="non-terminal residue" evidence="6">
    <location>
        <position position="693"/>
    </location>
</feature>
<evidence type="ECO:0000256" key="2">
    <source>
        <dbReference type="ARBA" id="ARBA00023043"/>
    </source>
</evidence>
<dbReference type="SUPFAM" id="SSF48403">
    <property type="entry name" value="Ankyrin repeat"/>
    <property type="match status" value="1"/>
</dbReference>
<reference evidence="6" key="1">
    <citation type="submission" date="2022-03" db="EMBL/GenBank/DDBJ databases">
        <title>A functionally conserved STORR gene fusion in Papaver species that diverged 16.8 million years ago.</title>
        <authorList>
            <person name="Catania T."/>
        </authorList>
    </citation>
    <scope>NUCLEOTIDE SEQUENCE</scope>
    <source>
        <strain evidence="6">S-191538</strain>
    </source>
</reference>
<feature type="repeat" description="ANK" evidence="3">
    <location>
        <begin position="363"/>
        <end position="395"/>
    </location>
</feature>
<keyword evidence="1" id="KW-0677">Repeat</keyword>
<feature type="domain" description="DUF4219" evidence="5">
    <location>
        <begin position="223"/>
        <end position="249"/>
    </location>
</feature>
<evidence type="ECO:0000313" key="6">
    <source>
        <dbReference type="EMBL" id="MCL7022938.1"/>
    </source>
</evidence>
<dbReference type="Proteomes" id="UP001177140">
    <property type="component" value="Unassembled WGS sequence"/>
</dbReference>
<gene>
    <name evidence="6" type="ORF">MKW94_020302</name>
</gene>
<evidence type="ECO:0000313" key="7">
    <source>
        <dbReference type="Proteomes" id="UP001177140"/>
    </source>
</evidence>
<dbReference type="InterPro" id="IPR025314">
    <property type="entry name" value="DUF4219"/>
</dbReference>
<dbReference type="Gene3D" id="1.25.40.20">
    <property type="entry name" value="Ankyrin repeat-containing domain"/>
    <property type="match status" value="1"/>
</dbReference>
<keyword evidence="2 3" id="KW-0040">ANK repeat</keyword>
<dbReference type="Pfam" id="PF13961">
    <property type="entry name" value="DUF4219"/>
    <property type="match status" value="1"/>
</dbReference>
<dbReference type="Pfam" id="PF12796">
    <property type="entry name" value="Ank_2"/>
    <property type="match status" value="1"/>
</dbReference>
<dbReference type="AlphaFoldDB" id="A0AA41V2Y8"/>
<name>A0AA41V2Y8_PAPNU</name>
<feature type="region of interest" description="Disordered" evidence="4">
    <location>
        <begin position="201"/>
        <end position="221"/>
    </location>
</feature>
<dbReference type="InterPro" id="IPR002110">
    <property type="entry name" value="Ankyrin_rpt"/>
</dbReference>
<proteinExistence type="predicted"/>
<evidence type="ECO:0000256" key="3">
    <source>
        <dbReference type="PROSITE-ProRule" id="PRU00023"/>
    </source>
</evidence>
<protein>
    <recommendedName>
        <fullName evidence="5">DUF4219 domain-containing protein</fullName>
    </recommendedName>
</protein>
<keyword evidence="7" id="KW-1185">Reference proteome</keyword>
<evidence type="ECO:0000256" key="1">
    <source>
        <dbReference type="ARBA" id="ARBA00022737"/>
    </source>
</evidence>
<dbReference type="InterPro" id="IPR036770">
    <property type="entry name" value="Ankyrin_rpt-contain_sf"/>
</dbReference>
<organism evidence="6 7">
    <name type="scientific">Papaver nudicaule</name>
    <name type="common">Iceland poppy</name>
    <dbReference type="NCBI Taxonomy" id="74823"/>
    <lineage>
        <taxon>Eukaryota</taxon>
        <taxon>Viridiplantae</taxon>
        <taxon>Streptophyta</taxon>
        <taxon>Embryophyta</taxon>
        <taxon>Tracheophyta</taxon>
        <taxon>Spermatophyta</taxon>
        <taxon>Magnoliopsida</taxon>
        <taxon>Ranunculales</taxon>
        <taxon>Papaveraceae</taxon>
        <taxon>Papaveroideae</taxon>
        <taxon>Papaver</taxon>
    </lineage>
</organism>
<evidence type="ECO:0000256" key="4">
    <source>
        <dbReference type="SAM" id="MobiDB-lite"/>
    </source>
</evidence>
<dbReference type="PANTHER" id="PTHR24198:SF165">
    <property type="entry name" value="ANKYRIN REPEAT-CONTAINING PROTEIN-RELATED"/>
    <property type="match status" value="1"/>
</dbReference>
<comment type="caution">
    <text evidence="6">The sequence shown here is derived from an EMBL/GenBank/DDBJ whole genome shotgun (WGS) entry which is preliminary data.</text>
</comment>
<dbReference type="PROSITE" id="PS50297">
    <property type="entry name" value="ANK_REP_REGION"/>
    <property type="match status" value="1"/>
</dbReference>
<dbReference type="PANTHER" id="PTHR24198">
    <property type="entry name" value="ANKYRIN REPEAT AND PROTEIN KINASE DOMAIN-CONTAINING PROTEIN"/>
    <property type="match status" value="1"/>
</dbReference>
<evidence type="ECO:0000259" key="5">
    <source>
        <dbReference type="Pfam" id="PF13961"/>
    </source>
</evidence>
<dbReference type="SMART" id="SM00248">
    <property type="entry name" value="ANK"/>
    <property type="match status" value="4"/>
</dbReference>
<accession>A0AA41V2Y8</accession>
<dbReference type="EMBL" id="JAJJMA010016719">
    <property type="protein sequence ID" value="MCL7022938.1"/>
    <property type="molecule type" value="Genomic_DNA"/>
</dbReference>
<dbReference type="PROSITE" id="PS50088">
    <property type="entry name" value="ANK_REPEAT"/>
    <property type="match status" value="1"/>
</dbReference>
<sequence length="693" mass="78717">MVTQAALARANLKEVPLVDKVLTRSNYGKWKIYMKNLLVSEYLWGVVSGGENSESPGYKMKNHTASVTLRVSCGKKMFNLILEQNNAHDAWLMLGAAFNVAPDEIKDSVAITIGSTLPPSPQVFSDYESWKDFMETYLKSKNLWGFLEVPSRLDPEQDEKALDAIKFYCGPHMRNIIPYVDCAKSAWVELEAERKEFQEAYETRDDEDSMRPGGMSTGPPEALTHTNYDEWSSHMTRYLKSLQLWEIVNTGNDNSSTTTASKSICKIKNACALKIIKDACEPQMLCCIFYKTSANKAWNRLKIKADTEKKEKYLSRLLHAVQKDKFVENIKKQDSKIIYYNWRGADKFFRDFPEALTAEITEDGSTALHIAVRLGRVDFVKELLKLMTPAQLETKTHKQGDTVLSVAAKGNYIEIVQMLADKNPYLLQIENKAGHSPLAMAATDGNEAVLRYLYDKTPQTMLWKLGVTENRIGTLLTSAARHEAFEVVLDLLKKLKEKKSAKLVFSQDGYKMNLLSVLARKPCAFPSGNKIGKYRRCIHWVGKRWRAFKGGKQPLDCKVKYAQTDDILKRICSELPNLGPNKLKEALVNDAIHQSAIHGISEIFESLIDTNPYLEHYLEEETGRGLFQIAIMSRQESIYLYICQMGQRNQNIAIVDKLGNNTLHCAGFWIPSSQLDKAHGPALQMQREIQWYQ</sequence>